<dbReference type="InterPro" id="IPR020471">
    <property type="entry name" value="AKR"/>
</dbReference>
<dbReference type="InterPro" id="IPR050523">
    <property type="entry name" value="AKR_Detox_Biosynth"/>
</dbReference>
<dbReference type="FunFam" id="3.20.20.100:FF:000004">
    <property type="entry name" value="Oxidoreductase, aldo/keto reductase"/>
    <property type="match status" value="1"/>
</dbReference>
<dbReference type="OrthoDB" id="9803483at2"/>
<feature type="domain" description="NADP-dependent oxidoreductase" evidence="2">
    <location>
        <begin position="15"/>
        <end position="313"/>
    </location>
</feature>
<organism evidence="3 4">
    <name type="scientific">Microvirga vignae</name>
    <dbReference type="NCBI Taxonomy" id="1225564"/>
    <lineage>
        <taxon>Bacteria</taxon>
        <taxon>Pseudomonadati</taxon>
        <taxon>Pseudomonadota</taxon>
        <taxon>Alphaproteobacteria</taxon>
        <taxon>Hyphomicrobiales</taxon>
        <taxon>Methylobacteriaceae</taxon>
        <taxon>Microvirga</taxon>
    </lineage>
</organism>
<keyword evidence="1" id="KW-0560">Oxidoreductase</keyword>
<dbReference type="CDD" id="cd19081">
    <property type="entry name" value="AKR_AKR9C1"/>
    <property type="match status" value="1"/>
</dbReference>
<dbReference type="InterPro" id="IPR036812">
    <property type="entry name" value="NAD(P)_OxRdtase_dom_sf"/>
</dbReference>
<evidence type="ECO:0000259" key="2">
    <source>
        <dbReference type="Pfam" id="PF00248"/>
    </source>
</evidence>
<dbReference type="PANTHER" id="PTHR43364">
    <property type="entry name" value="NADH-SPECIFIC METHYLGLYOXAL REDUCTASE-RELATED"/>
    <property type="match status" value="1"/>
</dbReference>
<dbReference type="GO" id="GO:0005829">
    <property type="term" value="C:cytosol"/>
    <property type="evidence" value="ECO:0007669"/>
    <property type="project" value="UniProtKB-ARBA"/>
</dbReference>
<dbReference type="Proteomes" id="UP000035489">
    <property type="component" value="Unassembled WGS sequence"/>
</dbReference>
<evidence type="ECO:0000313" key="4">
    <source>
        <dbReference type="Proteomes" id="UP000035489"/>
    </source>
</evidence>
<protein>
    <submittedName>
        <fullName evidence="3">Alcohol dehydrogenase</fullName>
    </submittedName>
</protein>
<dbReference type="EMBL" id="LCYG01000070">
    <property type="protein sequence ID" value="KLK90679.1"/>
    <property type="molecule type" value="Genomic_DNA"/>
</dbReference>
<dbReference type="RefSeq" id="WP_047191623.1">
    <property type="nucleotide sequence ID" value="NZ_LCYG01000070.1"/>
</dbReference>
<accession>A0A0H1R6J3</accession>
<gene>
    <name evidence="3" type="ORF">AA309_24320</name>
</gene>
<proteinExistence type="predicted"/>
<keyword evidence="4" id="KW-1185">Reference proteome</keyword>
<dbReference type="STRING" id="1225564.AA309_24320"/>
<dbReference type="PANTHER" id="PTHR43364:SF6">
    <property type="entry name" value="OXIDOREDUCTASE-RELATED"/>
    <property type="match status" value="1"/>
</dbReference>
<name>A0A0H1R6J3_9HYPH</name>
<dbReference type="PATRIC" id="fig|1225564.3.peg.6332"/>
<dbReference type="GO" id="GO:0016491">
    <property type="term" value="F:oxidoreductase activity"/>
    <property type="evidence" value="ECO:0007669"/>
    <property type="project" value="UniProtKB-KW"/>
</dbReference>
<dbReference type="Pfam" id="PF00248">
    <property type="entry name" value="Aldo_ket_red"/>
    <property type="match status" value="1"/>
</dbReference>
<dbReference type="InterPro" id="IPR023210">
    <property type="entry name" value="NADP_OxRdtase_dom"/>
</dbReference>
<comment type="caution">
    <text evidence="3">The sequence shown here is derived from an EMBL/GenBank/DDBJ whole genome shotgun (WGS) entry which is preliminary data.</text>
</comment>
<dbReference type="Gene3D" id="3.20.20.100">
    <property type="entry name" value="NADP-dependent oxidoreductase domain"/>
    <property type="match status" value="1"/>
</dbReference>
<dbReference type="AlphaFoldDB" id="A0A0H1R6J3"/>
<evidence type="ECO:0000313" key="3">
    <source>
        <dbReference type="EMBL" id="KLK90679.1"/>
    </source>
</evidence>
<dbReference type="SUPFAM" id="SSF51430">
    <property type="entry name" value="NAD(P)-linked oxidoreductase"/>
    <property type="match status" value="1"/>
</dbReference>
<reference evidence="3 4" key="1">
    <citation type="submission" date="2015-05" db="EMBL/GenBank/DDBJ databases">
        <title>Draft genome sequence of Microvirga vignae strain BR3299, a novel nitrogen fixing bacteria isolated from Brazil semi-aired region.</title>
        <authorList>
            <person name="Zilli J.E."/>
            <person name="Passos S.R."/>
            <person name="Leite J."/>
            <person name="Baldani J.I."/>
            <person name="Xavier G.R."/>
            <person name="Rumjaneck N.G."/>
            <person name="Simoes-Araujo J.L."/>
        </authorList>
    </citation>
    <scope>NUCLEOTIDE SEQUENCE [LARGE SCALE GENOMIC DNA]</scope>
    <source>
        <strain evidence="3 4">BR3299</strain>
    </source>
</reference>
<evidence type="ECO:0000256" key="1">
    <source>
        <dbReference type="ARBA" id="ARBA00023002"/>
    </source>
</evidence>
<dbReference type="PRINTS" id="PR00069">
    <property type="entry name" value="ALDKETRDTASE"/>
</dbReference>
<sequence length="323" mass="35751">MDKRRLGRSNLMVSPLCLGGNVFGWTVDEATSFKLLDAYAEEGLNFIDTADVYSAWVPGNTGGESETIIGKWMKARGNRAKLIIATKVGSEMAPDRKGLSRTYIRSAVEASLQRLQTDYIDLYQSHRDDPNTPQQETFGAYDELIREGKVRTIGASNFTVARLREALEVSEKFGLPRYESLQPEYNLYHRAEYEGELEPLCRQQEIGVIPYYGLASGFLTGKYRSEADFGKSPRGARMGAYLNERGGRILAALDEVAARKNASLAQVALAWLMARPSLTAPIASATSLEQMKDLAASTRLRLDAADTEKLDQASAWKSAFARV</sequence>